<comment type="caution">
    <text evidence="7">The sequence shown here is derived from an EMBL/GenBank/DDBJ whole genome shotgun (WGS) entry which is preliminary data.</text>
</comment>
<evidence type="ECO:0000256" key="3">
    <source>
        <dbReference type="ARBA" id="ARBA00022989"/>
    </source>
</evidence>
<dbReference type="Proteomes" id="UP001303046">
    <property type="component" value="Unassembled WGS sequence"/>
</dbReference>
<dbReference type="InterPro" id="IPR017452">
    <property type="entry name" value="GPCR_Rhodpsn_7TM"/>
</dbReference>
<evidence type="ECO:0000259" key="6">
    <source>
        <dbReference type="PROSITE" id="PS50262"/>
    </source>
</evidence>
<evidence type="ECO:0000256" key="1">
    <source>
        <dbReference type="ARBA" id="ARBA00004370"/>
    </source>
</evidence>
<dbReference type="InterPro" id="IPR039952">
    <property type="entry name" value="Aex-2"/>
</dbReference>
<keyword evidence="8" id="KW-1185">Reference proteome</keyword>
<feature type="domain" description="G-protein coupled receptors family 1 profile" evidence="6">
    <location>
        <begin position="1"/>
        <end position="177"/>
    </location>
</feature>
<gene>
    <name evidence="7" type="primary">Necator_chrX.g25354</name>
    <name evidence="7" type="ORF">RB195_025188</name>
</gene>
<evidence type="ECO:0000256" key="4">
    <source>
        <dbReference type="ARBA" id="ARBA00023136"/>
    </source>
</evidence>
<reference evidence="7 8" key="1">
    <citation type="submission" date="2023-08" db="EMBL/GenBank/DDBJ databases">
        <title>A Necator americanus chromosomal reference genome.</title>
        <authorList>
            <person name="Ilik V."/>
            <person name="Petrzelkova K.J."/>
            <person name="Pardy F."/>
            <person name="Fuh T."/>
            <person name="Niatou-Singa F.S."/>
            <person name="Gouil Q."/>
            <person name="Baker L."/>
            <person name="Ritchie M.E."/>
            <person name="Jex A.R."/>
            <person name="Gazzola D."/>
            <person name="Li H."/>
            <person name="Toshio Fujiwara R."/>
            <person name="Zhan B."/>
            <person name="Aroian R.V."/>
            <person name="Pafco B."/>
            <person name="Schwarz E.M."/>
        </authorList>
    </citation>
    <scope>NUCLEOTIDE SEQUENCE [LARGE SCALE GENOMIC DNA]</scope>
    <source>
        <strain evidence="7 8">Aroian</strain>
        <tissue evidence="7">Whole animal</tissue>
    </source>
</reference>
<keyword evidence="4 5" id="KW-0472">Membrane</keyword>
<feature type="transmembrane region" description="Helical" evidence="5">
    <location>
        <begin position="6"/>
        <end position="26"/>
    </location>
</feature>
<sequence length="196" mass="23350">MACNPYYVTIWTIQLVSCVNLVWLNVDKLIFIQFPLHYYSIINRKKVLILMAATWIVLGYISFTGRCDRVVINPYIYMPICILYVVVILASFTISAVIYFIAHTSTRSEIRQRKKLFHRLFFLFSSTLWTFFTCLPYRILYLLNMLCTPCRTVLVQQLTDIFFRILVVGMVINPVITIWTQRIYRMRLLRLFNKCQ</sequence>
<dbReference type="Gene3D" id="1.20.1070.10">
    <property type="entry name" value="Rhodopsin 7-helix transmembrane proteins"/>
    <property type="match status" value="1"/>
</dbReference>
<keyword evidence="3 5" id="KW-1133">Transmembrane helix</keyword>
<dbReference type="EMBL" id="JAVFWL010000006">
    <property type="protein sequence ID" value="KAK6765152.1"/>
    <property type="molecule type" value="Genomic_DNA"/>
</dbReference>
<accession>A0ABR1ER81</accession>
<name>A0ABR1ER81_NECAM</name>
<keyword evidence="2 5" id="KW-0812">Transmembrane</keyword>
<evidence type="ECO:0000313" key="7">
    <source>
        <dbReference type="EMBL" id="KAK6765152.1"/>
    </source>
</evidence>
<protein>
    <recommendedName>
        <fullName evidence="6">G-protein coupled receptors family 1 profile domain-containing protein</fullName>
    </recommendedName>
</protein>
<evidence type="ECO:0000313" key="8">
    <source>
        <dbReference type="Proteomes" id="UP001303046"/>
    </source>
</evidence>
<dbReference type="PANTHER" id="PTHR21643">
    <property type="entry name" value="G-PROTEIN COUPLED RECEPTORS FAMILY 1 PROFILE DOMAIN-CONTAINING PROTEIN-RELATED"/>
    <property type="match status" value="1"/>
</dbReference>
<dbReference type="PANTHER" id="PTHR21643:SF2">
    <property type="entry name" value="G-PROTEIN COUPLED RECEPTOR AEX-2"/>
    <property type="match status" value="1"/>
</dbReference>
<feature type="transmembrane region" description="Helical" evidence="5">
    <location>
        <begin position="161"/>
        <end position="180"/>
    </location>
</feature>
<feature type="transmembrane region" description="Helical" evidence="5">
    <location>
        <begin position="120"/>
        <end position="141"/>
    </location>
</feature>
<proteinExistence type="predicted"/>
<dbReference type="SUPFAM" id="SSF81321">
    <property type="entry name" value="Family A G protein-coupled receptor-like"/>
    <property type="match status" value="1"/>
</dbReference>
<evidence type="ECO:0000256" key="5">
    <source>
        <dbReference type="SAM" id="Phobius"/>
    </source>
</evidence>
<evidence type="ECO:0000256" key="2">
    <source>
        <dbReference type="ARBA" id="ARBA00022692"/>
    </source>
</evidence>
<comment type="subcellular location">
    <subcellularLocation>
        <location evidence="1">Membrane</location>
    </subcellularLocation>
</comment>
<dbReference type="PROSITE" id="PS50262">
    <property type="entry name" value="G_PROTEIN_RECEP_F1_2"/>
    <property type="match status" value="1"/>
</dbReference>
<organism evidence="7 8">
    <name type="scientific">Necator americanus</name>
    <name type="common">Human hookworm</name>
    <dbReference type="NCBI Taxonomy" id="51031"/>
    <lineage>
        <taxon>Eukaryota</taxon>
        <taxon>Metazoa</taxon>
        <taxon>Ecdysozoa</taxon>
        <taxon>Nematoda</taxon>
        <taxon>Chromadorea</taxon>
        <taxon>Rhabditida</taxon>
        <taxon>Rhabditina</taxon>
        <taxon>Rhabditomorpha</taxon>
        <taxon>Strongyloidea</taxon>
        <taxon>Ancylostomatidae</taxon>
        <taxon>Bunostominae</taxon>
        <taxon>Necator</taxon>
    </lineage>
</organism>
<feature type="transmembrane region" description="Helical" evidence="5">
    <location>
        <begin position="75"/>
        <end position="100"/>
    </location>
</feature>
<feature type="transmembrane region" description="Helical" evidence="5">
    <location>
        <begin position="47"/>
        <end position="63"/>
    </location>
</feature>